<accession>A0ACC3BRV7</accession>
<comment type="caution">
    <text evidence="1">The sequence shown here is derived from an EMBL/GenBank/DDBJ whole genome shotgun (WGS) entry which is preliminary data.</text>
</comment>
<gene>
    <name evidence="1" type="ORF">I4F81_003319</name>
</gene>
<proteinExistence type="predicted"/>
<reference evidence="1" key="1">
    <citation type="submission" date="2019-11" db="EMBL/GenBank/DDBJ databases">
        <title>Nori genome reveals adaptations in red seaweeds to the harsh intertidal environment.</title>
        <authorList>
            <person name="Wang D."/>
            <person name="Mao Y."/>
        </authorList>
    </citation>
    <scope>NUCLEOTIDE SEQUENCE</scope>
    <source>
        <tissue evidence="1">Gametophyte</tissue>
    </source>
</reference>
<protein>
    <submittedName>
        <fullName evidence="1">Uncharacterized protein</fullName>
    </submittedName>
</protein>
<organism evidence="1 2">
    <name type="scientific">Pyropia yezoensis</name>
    <name type="common">Susabi-nori</name>
    <name type="synonym">Porphyra yezoensis</name>
    <dbReference type="NCBI Taxonomy" id="2788"/>
    <lineage>
        <taxon>Eukaryota</taxon>
        <taxon>Rhodophyta</taxon>
        <taxon>Bangiophyceae</taxon>
        <taxon>Bangiales</taxon>
        <taxon>Bangiaceae</taxon>
        <taxon>Pyropia</taxon>
    </lineage>
</organism>
<evidence type="ECO:0000313" key="1">
    <source>
        <dbReference type="EMBL" id="KAK1860731.1"/>
    </source>
</evidence>
<keyword evidence="2" id="KW-1185">Reference proteome</keyword>
<dbReference type="EMBL" id="CM020618">
    <property type="protein sequence ID" value="KAK1860731.1"/>
    <property type="molecule type" value="Genomic_DNA"/>
</dbReference>
<evidence type="ECO:0000313" key="2">
    <source>
        <dbReference type="Proteomes" id="UP000798662"/>
    </source>
</evidence>
<name>A0ACC3BRV7_PYRYE</name>
<dbReference type="Proteomes" id="UP000798662">
    <property type="component" value="Chromosome 1"/>
</dbReference>
<sequence>MTTAHRATYKPARGATASAGRALVRSAAVSGRDGVNHTVLKKRDRLPLGASLGSDEEDDDGWAPASGGDAATGAIGGLVDVGAGTGAGAPLWRRKRPALLAATRAEEVAAAAARYAEADADRRWDDDLVFRHQTRGQVAPPKRFINDTVRNDFHRRFLDKYIR</sequence>